<dbReference type="STRING" id="282301.A0A267EYI8"/>
<evidence type="ECO:0000256" key="1">
    <source>
        <dbReference type="SAM" id="MobiDB-lite"/>
    </source>
</evidence>
<comment type="caution">
    <text evidence="2">The sequence shown here is derived from an EMBL/GenBank/DDBJ whole genome shotgun (WGS) entry which is preliminary data.</text>
</comment>
<sequence>LYQKLIAANMKVVAKKRKLASPKTKPVAAALPAATNQAESVDNSSLDKAIVDCVTRRLRSTVRIRPLPNRCRLADLYALCPSAVAARLPWNRARCRHKGVAFLEFANPEIAAKHAAVLQGSRALGGARELATSIPPVQPDSISASQYNTRRVVVSSLEGRIAASQLLELAPGAQRVRFPEAGAGAGRGRHAPNVAVITFADARQALDAVLSCQGAVVGGGKTSWMLEKIPGKPKPKHLVDRRTLVLTGVNKAMTDSRLLLALSRCTKLERRGSGVAVAAYETEAACAADLAAWPAAAEDPDWPTVTYGHRKVASSNDSEMQRSGTKSRLIVANLLQGTKKSTLLKFLADNGLKAKRLSMASDGRLALINFETATVASAARIQLLRGSAKLAGEDKLRVAYSLDQLVPMAGRKKTIGTSRPRKSTSSKAVAAS</sequence>
<dbReference type="InterPro" id="IPR035979">
    <property type="entry name" value="RBD_domain_sf"/>
</dbReference>
<evidence type="ECO:0008006" key="4">
    <source>
        <dbReference type="Google" id="ProtNLM"/>
    </source>
</evidence>
<feature type="compositionally biased region" description="Basic residues" evidence="1">
    <location>
        <begin position="411"/>
        <end position="424"/>
    </location>
</feature>
<dbReference type="Proteomes" id="UP000215902">
    <property type="component" value="Unassembled WGS sequence"/>
</dbReference>
<feature type="non-terminal residue" evidence="2">
    <location>
        <position position="1"/>
    </location>
</feature>
<dbReference type="SUPFAM" id="SSF54928">
    <property type="entry name" value="RNA-binding domain, RBD"/>
    <property type="match status" value="1"/>
</dbReference>
<organism evidence="2 3">
    <name type="scientific">Macrostomum lignano</name>
    <dbReference type="NCBI Taxonomy" id="282301"/>
    <lineage>
        <taxon>Eukaryota</taxon>
        <taxon>Metazoa</taxon>
        <taxon>Spiralia</taxon>
        <taxon>Lophotrochozoa</taxon>
        <taxon>Platyhelminthes</taxon>
        <taxon>Rhabditophora</taxon>
        <taxon>Macrostomorpha</taxon>
        <taxon>Macrostomida</taxon>
        <taxon>Macrostomidae</taxon>
        <taxon>Macrostomum</taxon>
    </lineage>
</organism>
<reference evidence="2 3" key="1">
    <citation type="submission" date="2017-06" db="EMBL/GenBank/DDBJ databases">
        <title>A platform for efficient transgenesis in Macrostomum lignano, a flatworm model organism for stem cell research.</title>
        <authorList>
            <person name="Berezikov E."/>
        </authorList>
    </citation>
    <scope>NUCLEOTIDE SEQUENCE [LARGE SCALE GENOMIC DNA]</scope>
    <source>
        <strain evidence="2">DV1</strain>
        <tissue evidence="2">Whole organism</tissue>
    </source>
</reference>
<proteinExistence type="predicted"/>
<dbReference type="AlphaFoldDB" id="A0A267EYI8"/>
<feature type="region of interest" description="Disordered" evidence="1">
    <location>
        <begin position="411"/>
        <end position="432"/>
    </location>
</feature>
<dbReference type="EMBL" id="NIVC01001595">
    <property type="protein sequence ID" value="PAA66044.1"/>
    <property type="molecule type" value="Genomic_DNA"/>
</dbReference>
<keyword evidence="3" id="KW-1185">Reference proteome</keyword>
<name>A0A267EYI8_9PLAT</name>
<protein>
    <recommendedName>
        <fullName evidence="4">RRM domain-containing protein</fullName>
    </recommendedName>
</protein>
<evidence type="ECO:0000313" key="2">
    <source>
        <dbReference type="EMBL" id="PAA66044.1"/>
    </source>
</evidence>
<evidence type="ECO:0000313" key="3">
    <source>
        <dbReference type="Proteomes" id="UP000215902"/>
    </source>
</evidence>
<accession>A0A267EYI8</accession>
<dbReference type="GO" id="GO:0003676">
    <property type="term" value="F:nucleic acid binding"/>
    <property type="evidence" value="ECO:0007669"/>
    <property type="project" value="InterPro"/>
</dbReference>
<gene>
    <name evidence="2" type="ORF">BOX15_Mlig034376g1</name>
</gene>